<keyword evidence="3" id="KW-1003">Cell membrane</keyword>
<feature type="transmembrane region" description="Helical" evidence="7">
    <location>
        <begin position="118"/>
        <end position="140"/>
    </location>
</feature>
<dbReference type="PRINTS" id="PR00812">
    <property type="entry name" value="BCTERIALGSPF"/>
</dbReference>
<evidence type="ECO:0000313" key="9">
    <source>
        <dbReference type="EMBL" id="SBV90867.1"/>
    </source>
</evidence>
<evidence type="ECO:0000256" key="4">
    <source>
        <dbReference type="ARBA" id="ARBA00022692"/>
    </source>
</evidence>
<evidence type="ECO:0000256" key="1">
    <source>
        <dbReference type="ARBA" id="ARBA00004651"/>
    </source>
</evidence>
<dbReference type="PANTHER" id="PTHR30012:SF0">
    <property type="entry name" value="TYPE II SECRETION SYSTEM PROTEIN F-RELATED"/>
    <property type="match status" value="1"/>
</dbReference>
<organism evidence="9">
    <name type="scientific">uncultured Eubacteriales bacterium</name>
    <dbReference type="NCBI Taxonomy" id="172733"/>
    <lineage>
        <taxon>Bacteria</taxon>
        <taxon>Bacillati</taxon>
        <taxon>Bacillota</taxon>
        <taxon>Clostridia</taxon>
        <taxon>Eubacteriales</taxon>
        <taxon>environmental samples</taxon>
    </lineage>
</organism>
<dbReference type="EMBL" id="FLUN01000001">
    <property type="protein sequence ID" value="SBV90867.1"/>
    <property type="molecule type" value="Genomic_DNA"/>
</dbReference>
<sequence>MKEQAKAASAPTNDELSVFCSQLALMLQAGIGFEEGVELLEKDAGTPRVKALLGQIGARLSQGIPLSAALAETGAFPAYLLRMVEIGQAAGRLEQVLFALGTYYQREADTGRSLRRMVAYPAVMAILIAVVFLVLVARVLPVFQQVFAQLGMSLDPAAQALLQVGSAGKYVAGVLAVTLALGAVALLYLFWGEGGSASFTRLFSRTDAAKALDRSRFASAMALMLSSGLPLDESMSRTCQLLEGSALSPVLEDCRAKMDRGIDFPRAVEGIFPPLQIGLLSAGFRAGVSDQTMETLSRRCQTEADEALARLLSRFEYGLVIALCAAVGLVLLAVMLPLLGVLSAIGG</sequence>
<evidence type="ECO:0000256" key="3">
    <source>
        <dbReference type="ARBA" id="ARBA00022475"/>
    </source>
</evidence>
<feature type="domain" description="Type II secretion system protein GspF" evidence="8">
    <location>
        <begin position="19"/>
        <end position="141"/>
    </location>
</feature>
<dbReference type="InterPro" id="IPR003004">
    <property type="entry name" value="GspF/PilC"/>
</dbReference>
<keyword evidence="4 7" id="KW-0812">Transmembrane</keyword>
<accession>A0A212IUJ8</accession>
<dbReference type="GO" id="GO:0005886">
    <property type="term" value="C:plasma membrane"/>
    <property type="evidence" value="ECO:0007669"/>
    <property type="project" value="UniProtKB-SubCell"/>
</dbReference>
<proteinExistence type="inferred from homology"/>
<evidence type="ECO:0000256" key="7">
    <source>
        <dbReference type="SAM" id="Phobius"/>
    </source>
</evidence>
<keyword evidence="5 7" id="KW-1133">Transmembrane helix</keyword>
<dbReference type="AlphaFoldDB" id="A0A212IUJ8"/>
<dbReference type="InterPro" id="IPR018076">
    <property type="entry name" value="T2SS_GspF_dom"/>
</dbReference>
<evidence type="ECO:0000256" key="6">
    <source>
        <dbReference type="ARBA" id="ARBA00023136"/>
    </source>
</evidence>
<evidence type="ECO:0000256" key="2">
    <source>
        <dbReference type="ARBA" id="ARBA00005745"/>
    </source>
</evidence>
<comment type="subcellular location">
    <subcellularLocation>
        <location evidence="1">Cell membrane</location>
        <topology evidence="1">Multi-pass membrane protein</topology>
    </subcellularLocation>
</comment>
<feature type="transmembrane region" description="Helical" evidence="7">
    <location>
        <begin position="319"/>
        <end position="345"/>
    </location>
</feature>
<protein>
    <submittedName>
        <fullName evidence="9">Bacterial type II secretion system domain protein F</fullName>
    </submittedName>
</protein>
<reference evidence="9" key="1">
    <citation type="submission" date="2016-04" db="EMBL/GenBank/DDBJ databases">
        <authorList>
            <person name="Evans L.H."/>
            <person name="Alamgir A."/>
            <person name="Owens N."/>
            <person name="Weber N.D."/>
            <person name="Virtaneva K."/>
            <person name="Barbian K."/>
            <person name="Babar A."/>
            <person name="Rosenke K."/>
        </authorList>
    </citation>
    <scope>NUCLEOTIDE SEQUENCE</scope>
    <source>
        <strain evidence="9">86</strain>
    </source>
</reference>
<evidence type="ECO:0000256" key="5">
    <source>
        <dbReference type="ARBA" id="ARBA00022989"/>
    </source>
</evidence>
<dbReference type="Pfam" id="PF00482">
    <property type="entry name" value="T2SSF"/>
    <property type="match status" value="2"/>
</dbReference>
<dbReference type="InterPro" id="IPR042094">
    <property type="entry name" value="T2SS_GspF_sf"/>
</dbReference>
<dbReference type="Gene3D" id="1.20.81.30">
    <property type="entry name" value="Type II secretion system (T2SS), domain F"/>
    <property type="match status" value="2"/>
</dbReference>
<feature type="transmembrane region" description="Helical" evidence="7">
    <location>
        <begin position="170"/>
        <end position="191"/>
    </location>
</feature>
<comment type="similarity">
    <text evidence="2">Belongs to the GSP F family.</text>
</comment>
<evidence type="ECO:0000259" key="8">
    <source>
        <dbReference type="Pfam" id="PF00482"/>
    </source>
</evidence>
<gene>
    <name evidence="9" type="ORF">KL86CLO1_10043</name>
</gene>
<keyword evidence="6 7" id="KW-0472">Membrane</keyword>
<feature type="domain" description="Type II secretion system protein GspF" evidence="8">
    <location>
        <begin position="217"/>
        <end position="337"/>
    </location>
</feature>
<dbReference type="PANTHER" id="PTHR30012">
    <property type="entry name" value="GENERAL SECRETION PATHWAY PROTEIN"/>
    <property type="match status" value="1"/>
</dbReference>
<name>A0A212IUJ8_9FIRM</name>